<protein>
    <submittedName>
        <fullName evidence="1">Uncharacterized protein</fullName>
    </submittedName>
</protein>
<proteinExistence type="predicted"/>
<dbReference type="EMBL" id="JBGMDY010000004">
    <property type="protein sequence ID" value="KAL2338166.1"/>
    <property type="molecule type" value="Genomic_DNA"/>
</dbReference>
<name>A0ABD1MQT2_9FABA</name>
<evidence type="ECO:0000313" key="1">
    <source>
        <dbReference type="EMBL" id="KAL2338166.1"/>
    </source>
</evidence>
<keyword evidence="2" id="KW-1185">Reference proteome</keyword>
<reference evidence="1 2" key="1">
    <citation type="submission" date="2024-08" db="EMBL/GenBank/DDBJ databases">
        <title>Insights into the chromosomal genome structure of Flemingia macrophylla.</title>
        <authorList>
            <person name="Ding Y."/>
            <person name="Zhao Y."/>
            <person name="Bi W."/>
            <person name="Wu M."/>
            <person name="Zhao G."/>
            <person name="Gong Y."/>
            <person name="Li W."/>
            <person name="Zhang P."/>
        </authorList>
    </citation>
    <scope>NUCLEOTIDE SEQUENCE [LARGE SCALE GENOMIC DNA]</scope>
    <source>
        <strain evidence="1">DYQJB</strain>
        <tissue evidence="1">Leaf</tissue>
    </source>
</reference>
<organism evidence="1 2">
    <name type="scientific">Flemingia macrophylla</name>
    <dbReference type="NCBI Taxonomy" id="520843"/>
    <lineage>
        <taxon>Eukaryota</taxon>
        <taxon>Viridiplantae</taxon>
        <taxon>Streptophyta</taxon>
        <taxon>Embryophyta</taxon>
        <taxon>Tracheophyta</taxon>
        <taxon>Spermatophyta</taxon>
        <taxon>Magnoliopsida</taxon>
        <taxon>eudicotyledons</taxon>
        <taxon>Gunneridae</taxon>
        <taxon>Pentapetalae</taxon>
        <taxon>rosids</taxon>
        <taxon>fabids</taxon>
        <taxon>Fabales</taxon>
        <taxon>Fabaceae</taxon>
        <taxon>Papilionoideae</taxon>
        <taxon>50 kb inversion clade</taxon>
        <taxon>NPAAA clade</taxon>
        <taxon>indigoferoid/millettioid clade</taxon>
        <taxon>Phaseoleae</taxon>
        <taxon>Flemingia</taxon>
    </lineage>
</organism>
<dbReference type="AlphaFoldDB" id="A0ABD1MQT2"/>
<dbReference type="Proteomes" id="UP001603857">
    <property type="component" value="Unassembled WGS sequence"/>
</dbReference>
<sequence length="118" mass="13524">MDLQLSSREIGDSPKKCEEHLKLESILLGSQESESVKVASEKGRHNTENMTRLSVCKSLRSIHDSTSIQQDNLAILRIQQVRIDSINSTVFIADKLSQKYFWTIYYMICMCIGIQIKE</sequence>
<comment type="caution">
    <text evidence="1">The sequence shown here is derived from an EMBL/GenBank/DDBJ whole genome shotgun (WGS) entry which is preliminary data.</text>
</comment>
<accession>A0ABD1MQT2</accession>
<evidence type="ECO:0000313" key="2">
    <source>
        <dbReference type="Proteomes" id="UP001603857"/>
    </source>
</evidence>
<gene>
    <name evidence="1" type="ORF">Fmac_012612</name>
</gene>